<evidence type="ECO:0000313" key="1">
    <source>
        <dbReference type="EMBL" id="MFC5652580.1"/>
    </source>
</evidence>
<dbReference type="SUPFAM" id="SSF53850">
    <property type="entry name" value="Periplasmic binding protein-like II"/>
    <property type="match status" value="1"/>
</dbReference>
<keyword evidence="2" id="KW-1185">Reference proteome</keyword>
<dbReference type="EMBL" id="JBHSOW010000098">
    <property type="protein sequence ID" value="MFC5652580.1"/>
    <property type="molecule type" value="Genomic_DNA"/>
</dbReference>
<gene>
    <name evidence="1" type="ORF">ACFPYJ_26370</name>
</gene>
<dbReference type="Gene3D" id="3.40.190.10">
    <property type="entry name" value="Periplasmic binding protein-like II"/>
    <property type="match status" value="1"/>
</dbReference>
<organism evidence="1 2">
    <name type="scientific">Paenibacillus solisilvae</name>
    <dbReference type="NCBI Taxonomy" id="2486751"/>
    <lineage>
        <taxon>Bacteria</taxon>
        <taxon>Bacillati</taxon>
        <taxon>Bacillota</taxon>
        <taxon>Bacilli</taxon>
        <taxon>Bacillales</taxon>
        <taxon>Paenibacillaceae</taxon>
        <taxon>Paenibacillus</taxon>
    </lineage>
</organism>
<comment type="caution">
    <text evidence="1">The sequence shown here is derived from an EMBL/GenBank/DDBJ whole genome shotgun (WGS) entry which is preliminary data.</text>
</comment>
<protein>
    <submittedName>
        <fullName evidence="1">Extracellular solute-binding protein</fullName>
    </submittedName>
</protein>
<dbReference type="Pfam" id="PF01547">
    <property type="entry name" value="SBP_bac_1"/>
    <property type="match status" value="1"/>
</dbReference>
<accession>A0ABW0W409</accession>
<dbReference type="RefSeq" id="WP_379191220.1">
    <property type="nucleotide sequence ID" value="NZ_JBHSOW010000098.1"/>
</dbReference>
<dbReference type="InterPro" id="IPR006059">
    <property type="entry name" value="SBP"/>
</dbReference>
<dbReference type="Gene3D" id="2.60.120.260">
    <property type="entry name" value="Galactose-binding domain-like"/>
    <property type="match status" value="2"/>
</dbReference>
<sequence>MLTILRKFKVTIAVILLLVVFIAWWDSSRGYDDSVMANVPAYSDLDENSILQQEDVKAKLEPSYLKYMKTSAGEGAKDADSFTQSIASMDYSAISPQGTKTEEKLGDQDGPVLALLEENSWVEYKITIPRDGYYQIGMSYYAMPGKRASIVRSLKIDGEYPFFQAKKLDFQRMWHEVGAPWHDNQGNEFNPKREELFGWQYRGLRDTEGKVSEPFRFFLKQGEHTLRIEAVREPAAIGQIDIHSPTVTPSYTEVLEEYKNKGYKPVKDVQIKIQAEKSSLRSDPTLKRLEDREPLTEPFNTKASVLNTFGGAAWRTGGQWAEWEFEVPENGLYHIGARYGQWFLNGFPVQRIMTIDGKLPFKEANDLSFPYAAKWQIAKFGDDKELYQFYLEKGKHTIRMEVQVGALGSVFEKITDTTHKISLLSREVIRVTGTNPDPNGDWRLEENIPNLVPRLNMMARDFDDAIKELYKLGVKEGSSDISTIYQAREQMLSMAMDTTTIPSRLQAITDLQSSLGLWVNGLAKQSLQFDYLLVQSPDHSWPKGEAPAYVRAGTMLSDFALSFTKDYSGVGNVYGDEEVLDVWVARGRDWVQIIKQMIDEDFTPETGIKVNVNVIPAQQMQVLLLANTAGLAPDVALGVEGEVPIDFAVRDGLVNLSKFPDYPEVAKRFRPGALIPYKYNGGNFALPENQNFNMLFYRKDIMEQLGITEDKIPDTWDEVMNLIPALQQNGMDFFYPHAANNPNGAINEFAPFFFQNGGDFYKNDGMKSNMDSPEALKAMKLWTGLFTNYKIQKQADFYNRFRSGEMPIGVADYSTYILLSTAAPELTGWWGMKPMPGIRQEDGQINRSTGGLGQTGMIFKSSKKQEQAWKFLKWWTSADSQERFGTELESLLGVEARWNTANVEALKRMPWQKSDIDGILEQWEWFKEREIVLGGYYTTRYIANMWNEIVLNGKVIREAVDEGVREINKELRKKREEFGLEMDKKNTADQGGGLP</sequence>
<dbReference type="Proteomes" id="UP001596047">
    <property type="component" value="Unassembled WGS sequence"/>
</dbReference>
<dbReference type="PANTHER" id="PTHR43649">
    <property type="entry name" value="ARABINOSE-BINDING PROTEIN-RELATED"/>
    <property type="match status" value="1"/>
</dbReference>
<dbReference type="PANTHER" id="PTHR43649:SF27">
    <property type="entry name" value="EXTRACELLULAR SOLUTE-BINDING PROTEIN FAMILY 1"/>
    <property type="match status" value="1"/>
</dbReference>
<proteinExistence type="predicted"/>
<name>A0ABW0W409_9BACL</name>
<reference evidence="2" key="1">
    <citation type="journal article" date="2019" name="Int. J. Syst. Evol. Microbiol.">
        <title>The Global Catalogue of Microorganisms (GCM) 10K type strain sequencing project: providing services to taxonomists for standard genome sequencing and annotation.</title>
        <authorList>
            <consortium name="The Broad Institute Genomics Platform"/>
            <consortium name="The Broad Institute Genome Sequencing Center for Infectious Disease"/>
            <person name="Wu L."/>
            <person name="Ma J."/>
        </authorList>
    </citation>
    <scope>NUCLEOTIDE SEQUENCE [LARGE SCALE GENOMIC DNA]</scope>
    <source>
        <strain evidence="2">CGMCC 1.3240</strain>
    </source>
</reference>
<dbReference type="InterPro" id="IPR050490">
    <property type="entry name" value="Bact_solute-bd_prot1"/>
</dbReference>
<evidence type="ECO:0000313" key="2">
    <source>
        <dbReference type="Proteomes" id="UP001596047"/>
    </source>
</evidence>